<feature type="transmembrane region" description="Helical" evidence="7">
    <location>
        <begin position="207"/>
        <end position="229"/>
    </location>
</feature>
<comment type="similarity">
    <text evidence="7">Belongs to the binding-protein-dependent transport system permease family.</text>
</comment>
<organism evidence="10 11">
    <name type="scientific">Streptomyces triticagri</name>
    <dbReference type="NCBI Taxonomy" id="2293568"/>
    <lineage>
        <taxon>Bacteria</taxon>
        <taxon>Bacillati</taxon>
        <taxon>Actinomycetota</taxon>
        <taxon>Actinomycetes</taxon>
        <taxon>Kitasatosporales</taxon>
        <taxon>Streptomycetaceae</taxon>
        <taxon>Streptomyces</taxon>
    </lineage>
</organism>
<evidence type="ECO:0000256" key="4">
    <source>
        <dbReference type="ARBA" id="ARBA00022692"/>
    </source>
</evidence>
<feature type="region of interest" description="Disordered" evidence="8">
    <location>
        <begin position="1"/>
        <end position="31"/>
    </location>
</feature>
<evidence type="ECO:0000313" key="10">
    <source>
        <dbReference type="EMBL" id="RFU84380.1"/>
    </source>
</evidence>
<keyword evidence="11" id="KW-1185">Reference proteome</keyword>
<dbReference type="AlphaFoldDB" id="A0A372M1B2"/>
<reference evidence="10 11" key="1">
    <citation type="submission" date="2018-08" db="EMBL/GenBank/DDBJ databases">
        <title>Isolation, diversity and antifungal activity of Actinobacteria from wheat.</title>
        <authorList>
            <person name="Han C."/>
        </authorList>
    </citation>
    <scope>NUCLEOTIDE SEQUENCE [LARGE SCALE GENOMIC DNA]</scope>
    <source>
        <strain evidence="10 11">NEAU-YY421</strain>
    </source>
</reference>
<keyword evidence="6 7" id="KW-0472">Membrane</keyword>
<evidence type="ECO:0000256" key="2">
    <source>
        <dbReference type="ARBA" id="ARBA00022448"/>
    </source>
</evidence>
<dbReference type="PROSITE" id="PS50928">
    <property type="entry name" value="ABC_TM1"/>
    <property type="match status" value="1"/>
</dbReference>
<accession>A0A372M1B2</accession>
<keyword evidence="4 7" id="KW-0812">Transmembrane</keyword>
<feature type="compositionally biased region" description="Basic and acidic residues" evidence="8">
    <location>
        <begin position="1"/>
        <end position="12"/>
    </location>
</feature>
<dbReference type="Gene3D" id="1.10.3720.10">
    <property type="entry name" value="MetI-like"/>
    <property type="match status" value="1"/>
</dbReference>
<feature type="transmembrane region" description="Helical" evidence="7">
    <location>
        <begin position="41"/>
        <end position="63"/>
    </location>
</feature>
<dbReference type="PANTHER" id="PTHR43744:SF9">
    <property type="entry name" value="POLYGALACTURONAN_RHAMNOGALACTURONAN TRANSPORT SYSTEM PERMEASE PROTEIN YTCP"/>
    <property type="match status" value="1"/>
</dbReference>
<dbReference type="RefSeq" id="WP_128557871.1">
    <property type="nucleotide sequence ID" value="NZ_QUAK01000120.1"/>
</dbReference>
<dbReference type="PANTHER" id="PTHR43744">
    <property type="entry name" value="ABC TRANSPORTER PERMEASE PROTEIN MG189-RELATED-RELATED"/>
    <property type="match status" value="1"/>
</dbReference>
<keyword evidence="5 7" id="KW-1133">Transmembrane helix</keyword>
<evidence type="ECO:0000256" key="5">
    <source>
        <dbReference type="ARBA" id="ARBA00022989"/>
    </source>
</evidence>
<dbReference type="OrthoDB" id="9810086at2"/>
<feature type="transmembrane region" description="Helical" evidence="7">
    <location>
        <begin position="134"/>
        <end position="154"/>
    </location>
</feature>
<sequence>MTTLTDPRERSRPPRKPSRRSPRGERPLDAPSLPVRGLKGVVLTVLCAIVVVPFVGIVATSVADPHEVTQAGGFVLWPTSLDLSTYRTLFAGGVVTQALVVSGLVTLGGTFVSLTLSTMLAYALSRSGTVGNRAMLLLVLLTLLFTPGLIPTYLTVKQFGLLDSLWALILPTAVSGFNVIVLRSFFMNIPRELIDSARIDGAGEFGIFWRVVLPLSRAVLAVIGLFYAVGYWNNFFNALLYINDTAKWPLQLVLRTFVVNEAQLGSSQLGASAEALPPQESIQMAILVISIVPILLVYPFLQRHFSKGMLTGAVKG</sequence>
<evidence type="ECO:0000313" key="11">
    <source>
        <dbReference type="Proteomes" id="UP000263094"/>
    </source>
</evidence>
<name>A0A372M1B2_9ACTN</name>
<dbReference type="GO" id="GO:0005886">
    <property type="term" value="C:plasma membrane"/>
    <property type="evidence" value="ECO:0007669"/>
    <property type="project" value="UniProtKB-SubCell"/>
</dbReference>
<evidence type="ECO:0000256" key="3">
    <source>
        <dbReference type="ARBA" id="ARBA00022475"/>
    </source>
</evidence>
<dbReference type="InterPro" id="IPR035906">
    <property type="entry name" value="MetI-like_sf"/>
</dbReference>
<keyword evidence="3" id="KW-1003">Cell membrane</keyword>
<dbReference type="Proteomes" id="UP000263094">
    <property type="component" value="Unassembled WGS sequence"/>
</dbReference>
<feature type="transmembrane region" description="Helical" evidence="7">
    <location>
        <begin position="166"/>
        <end position="186"/>
    </location>
</feature>
<dbReference type="SUPFAM" id="SSF161098">
    <property type="entry name" value="MetI-like"/>
    <property type="match status" value="1"/>
</dbReference>
<evidence type="ECO:0000256" key="1">
    <source>
        <dbReference type="ARBA" id="ARBA00004651"/>
    </source>
</evidence>
<feature type="transmembrane region" description="Helical" evidence="7">
    <location>
        <begin position="89"/>
        <end position="122"/>
    </location>
</feature>
<dbReference type="GO" id="GO:0055085">
    <property type="term" value="P:transmembrane transport"/>
    <property type="evidence" value="ECO:0007669"/>
    <property type="project" value="InterPro"/>
</dbReference>
<evidence type="ECO:0000256" key="8">
    <source>
        <dbReference type="SAM" id="MobiDB-lite"/>
    </source>
</evidence>
<comment type="subcellular location">
    <subcellularLocation>
        <location evidence="1 7">Cell membrane</location>
        <topology evidence="1 7">Multi-pass membrane protein</topology>
    </subcellularLocation>
</comment>
<feature type="transmembrane region" description="Helical" evidence="7">
    <location>
        <begin position="282"/>
        <end position="301"/>
    </location>
</feature>
<evidence type="ECO:0000259" key="9">
    <source>
        <dbReference type="PROSITE" id="PS50928"/>
    </source>
</evidence>
<dbReference type="InterPro" id="IPR000515">
    <property type="entry name" value="MetI-like"/>
</dbReference>
<proteinExistence type="inferred from homology"/>
<evidence type="ECO:0000256" key="7">
    <source>
        <dbReference type="RuleBase" id="RU363032"/>
    </source>
</evidence>
<feature type="domain" description="ABC transmembrane type-1" evidence="9">
    <location>
        <begin position="99"/>
        <end position="297"/>
    </location>
</feature>
<protein>
    <submittedName>
        <fullName evidence="10">Carbohydrate ABC transporter permease</fullName>
    </submittedName>
</protein>
<dbReference type="CDD" id="cd06261">
    <property type="entry name" value="TM_PBP2"/>
    <property type="match status" value="1"/>
</dbReference>
<keyword evidence="2 7" id="KW-0813">Transport</keyword>
<dbReference type="Pfam" id="PF00528">
    <property type="entry name" value="BPD_transp_1"/>
    <property type="match status" value="1"/>
</dbReference>
<gene>
    <name evidence="10" type="ORF">DY218_22215</name>
</gene>
<dbReference type="EMBL" id="QUAK01000120">
    <property type="protein sequence ID" value="RFU84380.1"/>
    <property type="molecule type" value="Genomic_DNA"/>
</dbReference>
<evidence type="ECO:0000256" key="6">
    <source>
        <dbReference type="ARBA" id="ARBA00023136"/>
    </source>
</evidence>
<comment type="caution">
    <text evidence="10">The sequence shown here is derived from an EMBL/GenBank/DDBJ whole genome shotgun (WGS) entry which is preliminary data.</text>
</comment>